<evidence type="ECO:0000313" key="2">
    <source>
        <dbReference type="EMBL" id="AZQ42895.1"/>
    </source>
</evidence>
<gene>
    <name evidence="2" type="ORF">EJ995_01075</name>
</gene>
<feature type="transmembrane region" description="Helical" evidence="1">
    <location>
        <begin position="175"/>
        <end position="199"/>
    </location>
</feature>
<evidence type="ECO:0000313" key="3">
    <source>
        <dbReference type="Proteomes" id="UP000279600"/>
    </source>
</evidence>
<dbReference type="Pfam" id="PF14093">
    <property type="entry name" value="DUF4271"/>
    <property type="match status" value="1"/>
</dbReference>
<accession>A0A3S9MUP2</accession>
<dbReference type="OrthoDB" id="1438590at2"/>
<reference evidence="2 3" key="1">
    <citation type="submission" date="2018-12" db="EMBL/GenBank/DDBJ databases">
        <title>Complete genome of Nonlabens sp. MJ115.</title>
        <authorList>
            <person name="Choi H.S."/>
            <person name="Jung J."/>
        </authorList>
    </citation>
    <scope>NUCLEOTIDE SEQUENCE [LARGE SCALE GENOMIC DNA]</scope>
    <source>
        <strain evidence="2 3">MJ115</strain>
    </source>
</reference>
<feature type="transmembrane region" description="Helical" evidence="1">
    <location>
        <begin position="20"/>
        <end position="41"/>
    </location>
</feature>
<dbReference type="Proteomes" id="UP000279600">
    <property type="component" value="Chromosome"/>
</dbReference>
<feature type="transmembrane region" description="Helical" evidence="1">
    <location>
        <begin position="149"/>
        <end position="169"/>
    </location>
</feature>
<organism evidence="2 3">
    <name type="scientific">Nonlabens ponticola</name>
    <dbReference type="NCBI Taxonomy" id="2496866"/>
    <lineage>
        <taxon>Bacteria</taxon>
        <taxon>Pseudomonadati</taxon>
        <taxon>Bacteroidota</taxon>
        <taxon>Flavobacteriia</taxon>
        <taxon>Flavobacteriales</taxon>
        <taxon>Flavobacteriaceae</taxon>
        <taxon>Nonlabens</taxon>
    </lineage>
</organism>
<feature type="transmembrane region" description="Helical" evidence="1">
    <location>
        <begin position="206"/>
        <end position="228"/>
    </location>
</feature>
<dbReference type="EMBL" id="CP034549">
    <property type="protein sequence ID" value="AZQ42895.1"/>
    <property type="molecule type" value="Genomic_DNA"/>
</dbReference>
<dbReference type="AlphaFoldDB" id="A0A3S9MUP2"/>
<dbReference type="InterPro" id="IPR025367">
    <property type="entry name" value="DUF4271"/>
</dbReference>
<keyword evidence="3" id="KW-1185">Reference proteome</keyword>
<feature type="transmembrane region" description="Helical" evidence="1">
    <location>
        <begin position="105"/>
        <end position="122"/>
    </location>
</feature>
<protein>
    <submittedName>
        <fullName evidence="2">DUF4271 domain-containing protein</fullName>
    </submittedName>
</protein>
<name>A0A3S9MUP2_9FLAO</name>
<feature type="transmembrane region" description="Helical" evidence="1">
    <location>
        <begin position="75"/>
        <end position="93"/>
    </location>
</feature>
<dbReference type="RefSeq" id="WP_126444775.1">
    <property type="nucleotide sequence ID" value="NZ_CP034549.1"/>
</dbReference>
<evidence type="ECO:0000256" key="1">
    <source>
        <dbReference type="SAM" id="Phobius"/>
    </source>
</evidence>
<keyword evidence="1" id="KW-1133">Transmembrane helix</keyword>
<keyword evidence="1" id="KW-0812">Transmembrane</keyword>
<keyword evidence="1" id="KW-0472">Membrane</keyword>
<proteinExistence type="predicted"/>
<dbReference type="KEGG" id="noj:EJ995_01075"/>
<sequence length="230" mass="26268">MHQVMSIPLNFTTMETLSRYALNLDWVAVVLMLCLTALGVVRQVSNIALSDFLGVYTSSKFIKITSDDRMDNYKLLLFTGLITYPILISLVLYKLHVDFYGGDSGILTYGIILTVVSAFLLFKHYLGRLIGTVANFEFLLDQADHSRNIYRVALCFLLILLNLFIYYVFPTYEQVVLIACTTVLFVFLLYHFIIIGSLLKSIGGSILYFILYLCTLEIAPYLLLYKYFTS</sequence>